<accession>A0A8C3XL26</accession>
<keyword evidence="5" id="KW-1133">Transmembrane helix</keyword>
<evidence type="ECO:0000313" key="7">
    <source>
        <dbReference type="Proteomes" id="UP000694403"/>
    </source>
</evidence>
<keyword evidence="5" id="KW-0472">Membrane</keyword>
<dbReference type="AlphaFoldDB" id="A0A8C3XL26"/>
<keyword evidence="3" id="KW-0809">Transit peptide</keyword>
<keyword evidence="5" id="KW-0812">Transmembrane</keyword>
<dbReference type="Proteomes" id="UP000694403">
    <property type="component" value="Unplaced"/>
</dbReference>
<dbReference type="Ensembl" id="ENSCSRT00000007470.1">
    <property type="protein sequence ID" value="ENSCSRP00000007236.1"/>
    <property type="gene ID" value="ENSCSRG00000005338.1"/>
</dbReference>
<comment type="subcellular location">
    <subcellularLocation>
        <location evidence="1">Mitochondrion</location>
    </subcellularLocation>
</comment>
<keyword evidence="7" id="KW-1185">Reference proteome</keyword>
<name>A0A8C3XL26_CHESE</name>
<protein>
    <recommendedName>
        <fullName evidence="8">ATP synthase mitochondrial F1 complex assembly factor 1</fullName>
    </recommendedName>
</protein>
<reference evidence="6" key="2">
    <citation type="submission" date="2025-09" db="UniProtKB">
        <authorList>
            <consortium name="Ensembl"/>
        </authorList>
    </citation>
    <scope>IDENTIFICATION</scope>
</reference>
<evidence type="ECO:0008006" key="8">
    <source>
        <dbReference type="Google" id="ProtNLM"/>
    </source>
</evidence>
<comment type="similarity">
    <text evidence="2">Belongs to the ATP11 family.</text>
</comment>
<dbReference type="GO" id="GO:0033615">
    <property type="term" value="P:mitochondrial proton-transporting ATP synthase complex assembly"/>
    <property type="evidence" value="ECO:0007669"/>
    <property type="project" value="TreeGrafter"/>
</dbReference>
<feature type="transmembrane region" description="Helical" evidence="5">
    <location>
        <begin position="115"/>
        <end position="135"/>
    </location>
</feature>
<sequence>MWGAPGEPMAGALQQVSGLSRGALRSRAVLRPLGLLSPQARLLAVPRGPAAGGEPGLEENPFYGSYRDKIQALRRSNPGVYESRMEKRSEVKKQPVGHSKQMEFIRYMEEKARPIVFNIRCLFVVLIIYGFPPFLQIWKQYFSAKDTVYAVIPAETFDLIWKRAQDCPSFLCALPRKEGYEFFVGQWSGTELHFTALINIQTRGETASSQLILYHYPELQKEKGIVLMTAEMDSNFLNVPEAQCLANQVQLFYATDRPGTYGLVETFNHRPNEFKYMAVLAELEQSGLGRELRPRGDSDEA</sequence>
<evidence type="ECO:0000256" key="4">
    <source>
        <dbReference type="ARBA" id="ARBA00023128"/>
    </source>
</evidence>
<reference evidence="6" key="1">
    <citation type="submission" date="2025-08" db="UniProtKB">
        <authorList>
            <consortium name="Ensembl"/>
        </authorList>
    </citation>
    <scope>IDENTIFICATION</scope>
</reference>
<dbReference type="InterPro" id="IPR010591">
    <property type="entry name" value="ATP11"/>
</dbReference>
<evidence type="ECO:0000256" key="1">
    <source>
        <dbReference type="ARBA" id="ARBA00004173"/>
    </source>
</evidence>
<dbReference type="Pfam" id="PF06644">
    <property type="entry name" value="ATP11"/>
    <property type="match status" value="1"/>
</dbReference>
<evidence type="ECO:0000313" key="6">
    <source>
        <dbReference type="Ensembl" id="ENSCSRP00000007236.1"/>
    </source>
</evidence>
<dbReference type="GO" id="GO:0005739">
    <property type="term" value="C:mitochondrion"/>
    <property type="evidence" value="ECO:0007669"/>
    <property type="project" value="UniProtKB-SubCell"/>
</dbReference>
<dbReference type="PANTHER" id="PTHR13126">
    <property type="entry name" value="CHAPERONE ATP11"/>
    <property type="match status" value="1"/>
</dbReference>
<proteinExistence type="inferred from homology"/>
<dbReference type="PANTHER" id="PTHR13126:SF0">
    <property type="entry name" value="ATP SYNTHASE MITOCHONDRIAL F1 COMPLEX ASSEMBLY FACTOR 1"/>
    <property type="match status" value="1"/>
</dbReference>
<evidence type="ECO:0000256" key="3">
    <source>
        <dbReference type="ARBA" id="ARBA00022946"/>
    </source>
</evidence>
<keyword evidence="4" id="KW-0496">Mitochondrion</keyword>
<evidence type="ECO:0000256" key="5">
    <source>
        <dbReference type="SAM" id="Phobius"/>
    </source>
</evidence>
<evidence type="ECO:0000256" key="2">
    <source>
        <dbReference type="ARBA" id="ARBA00009116"/>
    </source>
</evidence>
<organism evidence="6 7">
    <name type="scientific">Chelydra serpentina</name>
    <name type="common">Snapping turtle</name>
    <name type="synonym">Testudo serpentina</name>
    <dbReference type="NCBI Taxonomy" id="8475"/>
    <lineage>
        <taxon>Eukaryota</taxon>
        <taxon>Metazoa</taxon>
        <taxon>Chordata</taxon>
        <taxon>Craniata</taxon>
        <taxon>Vertebrata</taxon>
        <taxon>Euteleostomi</taxon>
        <taxon>Archelosauria</taxon>
        <taxon>Testudinata</taxon>
        <taxon>Testudines</taxon>
        <taxon>Cryptodira</taxon>
        <taxon>Durocryptodira</taxon>
        <taxon>Americhelydia</taxon>
        <taxon>Chelydroidea</taxon>
        <taxon>Chelydridae</taxon>
        <taxon>Chelydra</taxon>
    </lineage>
</organism>